<dbReference type="Pfam" id="PF04480">
    <property type="entry name" value="DUF559"/>
    <property type="match status" value="1"/>
</dbReference>
<keyword evidence="3" id="KW-1185">Reference proteome</keyword>
<name>A0A553JWS8_9ACTN</name>
<comment type="caution">
    <text evidence="2">The sequence shown here is derived from an EMBL/GenBank/DDBJ whole genome shotgun (WGS) entry which is preliminary data.</text>
</comment>
<dbReference type="InterPro" id="IPR007569">
    <property type="entry name" value="DUF559"/>
</dbReference>
<organism evidence="2 3">
    <name type="scientific">Tessaracoccus rhinocerotis</name>
    <dbReference type="NCBI Taxonomy" id="1689449"/>
    <lineage>
        <taxon>Bacteria</taxon>
        <taxon>Bacillati</taxon>
        <taxon>Actinomycetota</taxon>
        <taxon>Actinomycetes</taxon>
        <taxon>Propionibacteriales</taxon>
        <taxon>Propionibacteriaceae</taxon>
        <taxon>Tessaracoccus</taxon>
    </lineage>
</organism>
<dbReference type="OrthoDB" id="5146042at2"/>
<proteinExistence type="predicted"/>
<evidence type="ECO:0000259" key="1">
    <source>
        <dbReference type="Pfam" id="PF04480"/>
    </source>
</evidence>
<evidence type="ECO:0000313" key="3">
    <source>
        <dbReference type="Proteomes" id="UP000317638"/>
    </source>
</evidence>
<dbReference type="Proteomes" id="UP000317638">
    <property type="component" value="Unassembled WGS sequence"/>
</dbReference>
<dbReference type="AlphaFoldDB" id="A0A553JWS8"/>
<reference evidence="2 3" key="1">
    <citation type="submission" date="2019-07" db="EMBL/GenBank/DDBJ databases">
        <authorList>
            <person name="Zhou L.-Y."/>
        </authorList>
    </citation>
    <scope>NUCLEOTIDE SEQUENCE [LARGE SCALE GENOMIC DNA]</scope>
    <source>
        <strain evidence="2 3">YIM 101269</strain>
    </source>
</reference>
<dbReference type="RefSeq" id="WP_143939037.1">
    <property type="nucleotide sequence ID" value="NZ_VKKG01000006.1"/>
</dbReference>
<feature type="domain" description="DUF559" evidence="1">
    <location>
        <begin position="221"/>
        <end position="289"/>
    </location>
</feature>
<accession>A0A553JWS8</accession>
<gene>
    <name evidence="2" type="ORF">FOJ82_13560</name>
</gene>
<protein>
    <submittedName>
        <fullName evidence="2">DUF559 domain-containing protein</fullName>
    </submittedName>
</protein>
<sequence length="303" mass="33349">MKGRKSPTAGLVQLAKAQSGVLTMSQLRKHERSEKIRRRWAAGLVRMAPGYYCTTEPTWHSWCWAGVRRGGTTSVVGGAAAAYLHGFMTTPPARITIFHGAGKPLASMGGDGVAVDLKQGSRAGRGTPPRTSVEVSILDLAGECDENATIMAATRAIAEGKTTPSRILEALEERRAVRHRKVLERVCDEASKGVESVLEWRFLELVLRAHGLPLPTRQVSVVEHSRSDNVWEEYGLLVELDGHLGHEDAFRDLDRDNRAALKGYVTLRYGWHDIHERPAEVAAQIRQALMAAGWDGAHPRRGR</sequence>
<dbReference type="EMBL" id="VKKG01000006">
    <property type="protein sequence ID" value="TRY16894.1"/>
    <property type="molecule type" value="Genomic_DNA"/>
</dbReference>
<evidence type="ECO:0000313" key="2">
    <source>
        <dbReference type="EMBL" id="TRY16894.1"/>
    </source>
</evidence>